<evidence type="ECO:0000256" key="9">
    <source>
        <dbReference type="ARBA" id="ARBA00023170"/>
    </source>
</evidence>
<evidence type="ECO:0000256" key="6">
    <source>
        <dbReference type="ARBA" id="ARBA00022989"/>
    </source>
</evidence>
<dbReference type="Pfam" id="PF00003">
    <property type="entry name" value="7tm_3"/>
    <property type="match status" value="1"/>
</dbReference>
<evidence type="ECO:0000313" key="14">
    <source>
        <dbReference type="Proteomes" id="UP001190640"/>
    </source>
</evidence>
<keyword evidence="8 12" id="KW-0472">Membrane</keyword>
<proteinExistence type="inferred from homology"/>
<dbReference type="InterPro" id="IPR000068">
    <property type="entry name" value="GPCR_3_Ca_sens_rcpt-rel"/>
</dbReference>
<evidence type="ECO:0000256" key="5">
    <source>
        <dbReference type="ARBA" id="ARBA00022729"/>
    </source>
</evidence>
<feature type="domain" description="G-protein coupled receptors family 3 profile" evidence="13">
    <location>
        <begin position="567"/>
        <end position="817"/>
    </location>
</feature>
<evidence type="ECO:0000256" key="11">
    <source>
        <dbReference type="ARBA" id="ARBA00023224"/>
    </source>
</evidence>
<dbReference type="Gene3D" id="2.10.50.30">
    <property type="entry name" value="GPCR, family 3, nine cysteines domain"/>
    <property type="match status" value="1"/>
</dbReference>
<keyword evidence="6 12" id="KW-1133">Transmembrane helix</keyword>
<evidence type="ECO:0000256" key="3">
    <source>
        <dbReference type="ARBA" id="ARBA00022475"/>
    </source>
</evidence>
<keyword evidence="4 12" id="KW-0812">Transmembrane</keyword>
<feature type="transmembrane region" description="Helical" evidence="12">
    <location>
        <begin position="604"/>
        <end position="625"/>
    </location>
</feature>
<dbReference type="Proteomes" id="UP001190640">
    <property type="component" value="Chromosome 12"/>
</dbReference>
<feature type="transmembrane region" description="Helical" evidence="12">
    <location>
        <begin position="681"/>
        <end position="700"/>
    </location>
</feature>
<name>A0AA97LF93_EUBMA</name>
<dbReference type="FunFam" id="2.10.50.30:FF:000002">
    <property type="entry name" value="Vomeronasal 2 receptor, h1"/>
    <property type="match status" value="1"/>
</dbReference>
<dbReference type="PROSITE" id="PS50259">
    <property type="entry name" value="G_PROTEIN_RECEP_F3_4"/>
    <property type="match status" value="1"/>
</dbReference>
<evidence type="ECO:0000256" key="1">
    <source>
        <dbReference type="ARBA" id="ARBA00004651"/>
    </source>
</evidence>
<dbReference type="AlphaFoldDB" id="A0AA97LF93"/>
<keyword evidence="14" id="KW-1185">Reference proteome</keyword>
<feature type="transmembrane region" description="Helical" evidence="12">
    <location>
        <begin position="761"/>
        <end position="781"/>
    </location>
</feature>
<keyword evidence="9" id="KW-0675">Receptor</keyword>
<dbReference type="PRINTS" id="PR01535">
    <property type="entry name" value="VOMERONASL2R"/>
</dbReference>
<dbReference type="PROSITE" id="PS00981">
    <property type="entry name" value="G_PROTEIN_RECEP_F3_3"/>
    <property type="match status" value="1"/>
</dbReference>
<comment type="subcellular location">
    <subcellularLocation>
        <location evidence="1">Cell membrane</location>
        <topology evidence="1">Multi-pass membrane protein</topology>
    </subcellularLocation>
</comment>
<evidence type="ECO:0000256" key="4">
    <source>
        <dbReference type="ARBA" id="ARBA00022692"/>
    </source>
</evidence>
<dbReference type="RefSeq" id="XP_054850052.1">
    <property type="nucleotide sequence ID" value="XM_054994077.1"/>
</dbReference>
<dbReference type="InterPro" id="IPR011500">
    <property type="entry name" value="GPCR_3_9-Cys_dom"/>
</dbReference>
<dbReference type="InterPro" id="IPR004073">
    <property type="entry name" value="GPCR_3_vmron_rcpt_2"/>
</dbReference>
<dbReference type="Pfam" id="PF01094">
    <property type="entry name" value="ANF_receptor"/>
    <property type="match status" value="1"/>
</dbReference>
<dbReference type="Gene3D" id="3.40.50.2300">
    <property type="match status" value="2"/>
</dbReference>
<keyword evidence="10" id="KW-0325">Glycoprotein</keyword>
<evidence type="ECO:0000256" key="8">
    <source>
        <dbReference type="ARBA" id="ARBA00023136"/>
    </source>
</evidence>
<dbReference type="InterPro" id="IPR028082">
    <property type="entry name" value="Peripla_BP_I"/>
</dbReference>
<evidence type="ECO:0000256" key="12">
    <source>
        <dbReference type="SAM" id="Phobius"/>
    </source>
</evidence>
<dbReference type="CDD" id="cd15283">
    <property type="entry name" value="7tmC_V2R_pheromone"/>
    <property type="match status" value="1"/>
</dbReference>
<feature type="transmembrane region" description="Helical" evidence="12">
    <location>
        <begin position="727"/>
        <end position="749"/>
    </location>
</feature>
<dbReference type="PANTHER" id="PTHR24061:SF599">
    <property type="entry name" value="G-PROTEIN COUPLED RECEPTORS FAMILY 3 PROFILE DOMAIN-CONTAINING PROTEIN"/>
    <property type="match status" value="1"/>
</dbReference>
<dbReference type="GO" id="GO:0004930">
    <property type="term" value="F:G protein-coupled receptor activity"/>
    <property type="evidence" value="ECO:0007669"/>
    <property type="project" value="UniProtKB-KW"/>
</dbReference>
<feature type="transmembrane region" description="Helical" evidence="12">
    <location>
        <begin position="566"/>
        <end position="592"/>
    </location>
</feature>
<evidence type="ECO:0000256" key="2">
    <source>
        <dbReference type="ARBA" id="ARBA00007242"/>
    </source>
</evidence>
<dbReference type="InterPro" id="IPR001828">
    <property type="entry name" value="ANF_lig-bd_rcpt"/>
</dbReference>
<dbReference type="FunFam" id="3.40.50.2300:FF:000024">
    <property type="entry name" value="Vomeronasal 2, receptor 73"/>
    <property type="match status" value="1"/>
</dbReference>
<keyword evidence="5" id="KW-0732">Signal</keyword>
<evidence type="ECO:0000313" key="15">
    <source>
        <dbReference type="RefSeq" id="XP_054850052.1"/>
    </source>
</evidence>
<dbReference type="InterPro" id="IPR017979">
    <property type="entry name" value="GPCR_3_CS"/>
</dbReference>
<accession>A0AA97LF93</accession>
<dbReference type="SUPFAM" id="SSF53822">
    <property type="entry name" value="Periplasmic binding protein-like I"/>
    <property type="match status" value="1"/>
</dbReference>
<gene>
    <name evidence="15" type="primary">LOC129339497</name>
</gene>
<dbReference type="PRINTS" id="PR00248">
    <property type="entry name" value="GPCRMGR"/>
</dbReference>
<dbReference type="InterPro" id="IPR000337">
    <property type="entry name" value="GPCR_3"/>
</dbReference>
<dbReference type="PANTHER" id="PTHR24061">
    <property type="entry name" value="CALCIUM-SENSING RECEPTOR-RELATED"/>
    <property type="match status" value="1"/>
</dbReference>
<reference evidence="15" key="1">
    <citation type="submission" date="2025-08" db="UniProtKB">
        <authorList>
            <consortium name="RefSeq"/>
        </authorList>
    </citation>
    <scope>IDENTIFICATION</scope>
    <source>
        <tissue evidence="15">Blood</tissue>
    </source>
</reference>
<protein>
    <submittedName>
        <fullName evidence="15">Vomeronasal type-2 receptor 26-like</fullName>
    </submittedName>
</protein>
<evidence type="ECO:0000256" key="7">
    <source>
        <dbReference type="ARBA" id="ARBA00023040"/>
    </source>
</evidence>
<organism evidence="14 15">
    <name type="scientific">Eublepharis macularius</name>
    <name type="common">Leopard gecko</name>
    <name type="synonym">Cyrtodactylus macularius</name>
    <dbReference type="NCBI Taxonomy" id="481883"/>
    <lineage>
        <taxon>Eukaryota</taxon>
        <taxon>Metazoa</taxon>
        <taxon>Chordata</taxon>
        <taxon>Craniata</taxon>
        <taxon>Vertebrata</taxon>
        <taxon>Euteleostomi</taxon>
        <taxon>Lepidosauria</taxon>
        <taxon>Squamata</taxon>
        <taxon>Bifurcata</taxon>
        <taxon>Gekkota</taxon>
        <taxon>Eublepharidae</taxon>
        <taxon>Eublepharinae</taxon>
        <taxon>Eublepharis</taxon>
    </lineage>
</organism>
<sequence length="831" mass="93642">MESCCQSKVVTKNYQHILALEFAVKEVNENPHILPNITLGFYIYDSCFNAKWTYQSTMKLLSTVKKFVPNYKCDTQNDVIAVIGGLDFQTSLHVATLLDIYKIPQKQRQCLLGSTEDPCTPLKDWIFALGKKQLIYGSAPMMNEKNPGLHFYKMAPNEGLQYEGIISLLLHFRWTWIGALTMDDDNGEKIVQTVLSVFSQRGICFSFIERSPTFTFLSDYEHIMQRGLEIHDKIMRSKANVLVCYGDSYSMVFLFWLPQLSETSKGKVWIMTSQMEFISMGYQRNWDKQIIHGSLSFTIQSNNLPGFQEFASSTKPSGKIGDGFLRDFWQQVFSCVLPNLVLGRVEEKICSGDEKLEDLPGSFFEMSITGHSYSIYNSVYAVAHAVHAMIAHGLSCRVTVERGRLKLQYQELSQLHHFLRGLSFNNSAGDMVSFDRNGELVAGFDIINWIIPSNQSFERVKVGKMDPLAPPGQTFTINEKAIIWHTWFNQTQPLSVCTESCQPGYSKKMKEGEPFCCYNCILCPEGKISDEKDMNDCFKCTDENHPNKNQDLCIPKETSFLSYEELLGISLAFFAISFALVTGLVLGTFIKYHNTPIVKANNRSLTYTLLISLLLCFLCALLFIGPPEKVTCLLRQTAFGIVFSVAISCVLAKTITVVLAFMATKPASSIRKWLGKRLASAIVLSCSFLQAGICTVWLVTFPPFPDVDMHSAVDEILLECNEGSVTMFYFVLGYMGILAIVSFIVAFFAKKLPDIFNEAKFITFSMLVFCSVWLSFIPTYLSTKGKYMVAVEVFSILASSAGLLGCIFSPKCYMILFTSGLNKKQLIKRNC</sequence>
<dbReference type="Pfam" id="PF07562">
    <property type="entry name" value="NCD3G"/>
    <property type="match status" value="1"/>
</dbReference>
<feature type="transmembrane region" description="Helical" evidence="12">
    <location>
        <begin position="787"/>
        <end position="808"/>
    </location>
</feature>
<dbReference type="InterPro" id="IPR017978">
    <property type="entry name" value="GPCR_3_C"/>
</dbReference>
<comment type="similarity">
    <text evidence="2">Belongs to the G-protein coupled receptor 3 family.</text>
</comment>
<keyword evidence="7" id="KW-0297">G-protein coupled receptor</keyword>
<keyword evidence="11" id="KW-0807">Transducer</keyword>
<keyword evidence="3" id="KW-1003">Cell membrane</keyword>
<feature type="transmembrane region" description="Helical" evidence="12">
    <location>
        <begin position="637"/>
        <end position="661"/>
    </location>
</feature>
<evidence type="ECO:0000259" key="13">
    <source>
        <dbReference type="PROSITE" id="PS50259"/>
    </source>
</evidence>
<dbReference type="GO" id="GO:0005886">
    <property type="term" value="C:plasma membrane"/>
    <property type="evidence" value="ECO:0007669"/>
    <property type="project" value="UniProtKB-SubCell"/>
</dbReference>
<dbReference type="GeneID" id="129339497"/>
<evidence type="ECO:0000256" key="10">
    <source>
        <dbReference type="ARBA" id="ARBA00023180"/>
    </source>
</evidence>
<dbReference type="InterPro" id="IPR038550">
    <property type="entry name" value="GPCR_3_9-Cys_sf"/>
</dbReference>
<dbReference type="KEGG" id="emc:129339497"/>